<evidence type="ECO:0000313" key="2">
    <source>
        <dbReference type="EMBL" id="SQB63513.1"/>
    </source>
</evidence>
<dbReference type="GeneID" id="55564555"/>
<sequence>MPIGSEISSKSQYLNRRTVLGVALMILAVILVIVTVRVTSHLEGYLVAKTTLVAGHTVQSGDIEVISANPGRAAGQYLREGEMQEGSVVVQTIAGGQLIPKASLSQTEPFRKRIVLNLAAPLPSSVKKGDYLEIWKLPDEKSASTFESDAPLENAQKLADKAVFLAEKKSETALGSKNQMNVEISVPEEDLSPILAAVGTKTPLMAIPVAS</sequence>
<reference evidence="2 3" key="1">
    <citation type="submission" date="2018-06" db="EMBL/GenBank/DDBJ databases">
        <authorList>
            <consortium name="Pathogen Informatics"/>
            <person name="Doyle S."/>
        </authorList>
    </citation>
    <scope>NUCLEOTIDE SEQUENCE [LARGE SCALE GENOMIC DNA]</scope>
    <source>
        <strain evidence="2 3">NCTC11820</strain>
    </source>
</reference>
<accession>A0A2X2YKS7</accession>
<dbReference type="Proteomes" id="UP000250245">
    <property type="component" value="Unassembled WGS sequence"/>
</dbReference>
<keyword evidence="1" id="KW-1133">Transmembrane helix</keyword>
<protein>
    <submittedName>
        <fullName evidence="2">Flagella basal body P-ring formation protein FlgA</fullName>
    </submittedName>
</protein>
<keyword evidence="1" id="KW-0472">Membrane</keyword>
<proteinExistence type="predicted"/>
<organism evidence="2 3">
    <name type="scientific">Mobiluncus curtisii</name>
    <dbReference type="NCBI Taxonomy" id="2051"/>
    <lineage>
        <taxon>Bacteria</taxon>
        <taxon>Bacillati</taxon>
        <taxon>Actinomycetota</taxon>
        <taxon>Actinomycetes</taxon>
        <taxon>Actinomycetales</taxon>
        <taxon>Actinomycetaceae</taxon>
        <taxon>Mobiluncus</taxon>
    </lineage>
</organism>
<keyword evidence="1" id="KW-0812">Transmembrane</keyword>
<keyword evidence="2" id="KW-0969">Cilium</keyword>
<evidence type="ECO:0000256" key="1">
    <source>
        <dbReference type="SAM" id="Phobius"/>
    </source>
</evidence>
<dbReference type="EMBL" id="UASJ01000001">
    <property type="protein sequence ID" value="SQB63513.1"/>
    <property type="molecule type" value="Genomic_DNA"/>
</dbReference>
<evidence type="ECO:0000313" key="3">
    <source>
        <dbReference type="Proteomes" id="UP000250245"/>
    </source>
</evidence>
<dbReference type="CDD" id="cd11614">
    <property type="entry name" value="SAF_CpaB_FlgA_like"/>
    <property type="match status" value="1"/>
</dbReference>
<dbReference type="AlphaFoldDB" id="A0A2X2YKS7"/>
<keyword evidence="2" id="KW-0966">Cell projection</keyword>
<keyword evidence="2" id="KW-0282">Flagellum</keyword>
<feature type="transmembrane region" description="Helical" evidence="1">
    <location>
        <begin position="20"/>
        <end position="39"/>
    </location>
</feature>
<gene>
    <name evidence="2" type="ORF">NCTC11820_00294</name>
</gene>
<dbReference type="RefSeq" id="WP_013188745.1">
    <property type="nucleotide sequence ID" value="NZ_CP068112.1"/>
</dbReference>
<name>A0A2X2YKS7_9ACTO</name>